<dbReference type="AlphaFoldDB" id="A0AAV7EVH2"/>
<dbReference type="Proteomes" id="UP000825729">
    <property type="component" value="Unassembled WGS sequence"/>
</dbReference>
<evidence type="ECO:0000313" key="3">
    <source>
        <dbReference type="Proteomes" id="UP000825729"/>
    </source>
</evidence>
<comment type="caution">
    <text evidence="2">The sequence shown here is derived from an EMBL/GenBank/DDBJ whole genome shotgun (WGS) entry which is preliminary data.</text>
</comment>
<keyword evidence="3" id="KW-1185">Reference proteome</keyword>
<sequence length="68" mass="7890">MAHWLPPFLFLSLSLSLSLSPLKTTLASCKDKTTEQKYCSSKRAMIELKFYVEARNDRSKVLCRSTYR</sequence>
<gene>
    <name evidence="2" type="ORF">H6P81_011258</name>
</gene>
<dbReference type="EMBL" id="JAINDJ010000004">
    <property type="protein sequence ID" value="KAG9451293.1"/>
    <property type="molecule type" value="Genomic_DNA"/>
</dbReference>
<keyword evidence="1" id="KW-0732">Signal</keyword>
<proteinExistence type="predicted"/>
<organism evidence="2 3">
    <name type="scientific">Aristolochia fimbriata</name>
    <name type="common">White veined hardy Dutchman's pipe vine</name>
    <dbReference type="NCBI Taxonomy" id="158543"/>
    <lineage>
        <taxon>Eukaryota</taxon>
        <taxon>Viridiplantae</taxon>
        <taxon>Streptophyta</taxon>
        <taxon>Embryophyta</taxon>
        <taxon>Tracheophyta</taxon>
        <taxon>Spermatophyta</taxon>
        <taxon>Magnoliopsida</taxon>
        <taxon>Magnoliidae</taxon>
        <taxon>Piperales</taxon>
        <taxon>Aristolochiaceae</taxon>
        <taxon>Aristolochia</taxon>
    </lineage>
</organism>
<evidence type="ECO:0008006" key="4">
    <source>
        <dbReference type="Google" id="ProtNLM"/>
    </source>
</evidence>
<accession>A0AAV7EVH2</accession>
<name>A0AAV7EVH2_ARIFI</name>
<feature type="signal peptide" evidence="1">
    <location>
        <begin position="1"/>
        <end position="27"/>
    </location>
</feature>
<protein>
    <recommendedName>
        <fullName evidence="4">Secreted protein</fullName>
    </recommendedName>
</protein>
<evidence type="ECO:0000256" key="1">
    <source>
        <dbReference type="SAM" id="SignalP"/>
    </source>
</evidence>
<feature type="chain" id="PRO_5043507521" description="Secreted protein" evidence="1">
    <location>
        <begin position="28"/>
        <end position="68"/>
    </location>
</feature>
<reference evidence="2 3" key="1">
    <citation type="submission" date="2021-07" db="EMBL/GenBank/DDBJ databases">
        <title>The Aristolochia fimbriata genome: insights into angiosperm evolution, floral development and chemical biosynthesis.</title>
        <authorList>
            <person name="Jiao Y."/>
        </authorList>
    </citation>
    <scope>NUCLEOTIDE SEQUENCE [LARGE SCALE GENOMIC DNA]</scope>
    <source>
        <strain evidence="2">IBCAS-2021</strain>
        <tissue evidence="2">Leaf</tissue>
    </source>
</reference>
<evidence type="ECO:0000313" key="2">
    <source>
        <dbReference type="EMBL" id="KAG9451293.1"/>
    </source>
</evidence>